<evidence type="ECO:0000256" key="2">
    <source>
        <dbReference type="ARBA" id="ARBA00022643"/>
    </source>
</evidence>
<comment type="caution">
    <text evidence="6">The sequence shown here is derived from an EMBL/GenBank/DDBJ whole genome shotgun (WGS) entry which is preliminary data.</text>
</comment>
<evidence type="ECO:0000256" key="3">
    <source>
        <dbReference type="ARBA" id="ARBA00022991"/>
    </source>
</evidence>
<dbReference type="InterPro" id="IPR000700">
    <property type="entry name" value="PAS-assoc_C"/>
</dbReference>
<dbReference type="PANTHER" id="PTHR47429:SF2">
    <property type="entry name" value="PROTEIN TWIN LOV 1"/>
    <property type="match status" value="1"/>
</dbReference>
<evidence type="ECO:0000256" key="1">
    <source>
        <dbReference type="ARBA" id="ARBA00022630"/>
    </source>
</evidence>
<dbReference type="AlphaFoldDB" id="A0A1S2VIE3"/>
<dbReference type="InterPro" id="IPR000014">
    <property type="entry name" value="PAS"/>
</dbReference>
<keyword evidence="7" id="KW-1185">Reference proteome</keyword>
<dbReference type="PROSITE" id="PS50112">
    <property type="entry name" value="PAS"/>
    <property type="match status" value="1"/>
</dbReference>
<gene>
    <name evidence="6" type="ORF">BLX24_12965</name>
</gene>
<dbReference type="NCBIfam" id="TIGR00229">
    <property type="entry name" value="sensory_box"/>
    <property type="match status" value="1"/>
</dbReference>
<dbReference type="Pfam" id="PF13426">
    <property type="entry name" value="PAS_9"/>
    <property type="match status" value="1"/>
</dbReference>
<sequence>MNSHNAYEEMIQRSYNRAWQEGSRPFPVASFEIMLLSHARKQAAEKEKALFLRLNHIFNWDLNRRQQNQYLHQMENGATLILTDTARTILWASHSILAMTGYSAREVLGKTPRLFQGTGTSPLVTDHIRQNLRNASPVSVELTNYRKNGEAYQCIINIDPLHNQEGDLTHFLAVERETTH</sequence>
<evidence type="ECO:0000313" key="7">
    <source>
        <dbReference type="Proteomes" id="UP000181790"/>
    </source>
</evidence>
<keyword evidence="6" id="KW-0418">Kinase</keyword>
<feature type="domain" description="PAC" evidence="5">
    <location>
        <begin position="138"/>
        <end position="180"/>
    </location>
</feature>
<dbReference type="EMBL" id="MORL01000006">
    <property type="protein sequence ID" value="OIN58483.1"/>
    <property type="molecule type" value="Genomic_DNA"/>
</dbReference>
<dbReference type="CDD" id="cd00130">
    <property type="entry name" value="PAS"/>
    <property type="match status" value="1"/>
</dbReference>
<feature type="domain" description="PAS" evidence="4">
    <location>
        <begin position="80"/>
        <end position="111"/>
    </location>
</feature>
<dbReference type="PANTHER" id="PTHR47429">
    <property type="entry name" value="PROTEIN TWIN LOV 1"/>
    <property type="match status" value="1"/>
</dbReference>
<reference evidence="6 7" key="1">
    <citation type="submission" date="2016-10" db="EMBL/GenBank/DDBJ databases">
        <title>Arsenicibacter rosenii gen. nov., sp. nov., an efficient arsenic-methylating bacterium isolated from an arsenic-contaminated paddy soil.</title>
        <authorList>
            <person name="Huang K."/>
        </authorList>
    </citation>
    <scope>NUCLEOTIDE SEQUENCE [LARGE SCALE GENOMIC DNA]</scope>
    <source>
        <strain evidence="6 7">SM-1</strain>
    </source>
</reference>
<organism evidence="6 7">
    <name type="scientific">Arsenicibacter rosenii</name>
    <dbReference type="NCBI Taxonomy" id="1750698"/>
    <lineage>
        <taxon>Bacteria</taxon>
        <taxon>Pseudomonadati</taxon>
        <taxon>Bacteroidota</taxon>
        <taxon>Cytophagia</taxon>
        <taxon>Cytophagales</taxon>
        <taxon>Spirosomataceae</taxon>
        <taxon>Arsenicibacter</taxon>
    </lineage>
</organism>
<dbReference type="Gene3D" id="3.30.450.20">
    <property type="entry name" value="PAS domain"/>
    <property type="match status" value="1"/>
</dbReference>
<dbReference type="InterPro" id="IPR035965">
    <property type="entry name" value="PAS-like_dom_sf"/>
</dbReference>
<dbReference type="Proteomes" id="UP000181790">
    <property type="component" value="Unassembled WGS sequence"/>
</dbReference>
<name>A0A1S2VIE3_9BACT</name>
<keyword evidence="6" id="KW-0808">Transferase</keyword>
<protein>
    <submittedName>
        <fullName evidence="6">Histidine kinase</fullName>
    </submittedName>
</protein>
<dbReference type="SUPFAM" id="SSF55785">
    <property type="entry name" value="PYP-like sensor domain (PAS domain)"/>
    <property type="match status" value="1"/>
</dbReference>
<evidence type="ECO:0000259" key="4">
    <source>
        <dbReference type="PROSITE" id="PS50112"/>
    </source>
</evidence>
<accession>A0A1S2VIE3</accession>
<dbReference type="RefSeq" id="WP_071503592.1">
    <property type="nucleotide sequence ID" value="NZ_MORL01000006.1"/>
</dbReference>
<evidence type="ECO:0000259" key="5">
    <source>
        <dbReference type="PROSITE" id="PS50113"/>
    </source>
</evidence>
<proteinExistence type="predicted"/>
<keyword evidence="3" id="KW-0157">Chromophore</keyword>
<keyword evidence="2" id="KW-0288">FMN</keyword>
<keyword evidence="1" id="KW-0285">Flavoprotein</keyword>
<dbReference type="GO" id="GO:0016301">
    <property type="term" value="F:kinase activity"/>
    <property type="evidence" value="ECO:0007669"/>
    <property type="project" value="UniProtKB-KW"/>
</dbReference>
<dbReference type="PROSITE" id="PS50113">
    <property type="entry name" value="PAC"/>
    <property type="match status" value="1"/>
</dbReference>
<evidence type="ECO:0000313" key="6">
    <source>
        <dbReference type="EMBL" id="OIN58483.1"/>
    </source>
</evidence>